<organism evidence="1 2">
    <name type="scientific">Brassica rapa subsp. trilocularis</name>
    <dbReference type="NCBI Taxonomy" id="1813537"/>
    <lineage>
        <taxon>Eukaryota</taxon>
        <taxon>Viridiplantae</taxon>
        <taxon>Streptophyta</taxon>
        <taxon>Embryophyta</taxon>
        <taxon>Tracheophyta</taxon>
        <taxon>Spermatophyta</taxon>
        <taxon>Magnoliopsida</taxon>
        <taxon>eudicotyledons</taxon>
        <taxon>Gunneridae</taxon>
        <taxon>Pentapetalae</taxon>
        <taxon>rosids</taxon>
        <taxon>malvids</taxon>
        <taxon>Brassicales</taxon>
        <taxon>Brassicaceae</taxon>
        <taxon>Brassiceae</taxon>
        <taxon>Brassica</taxon>
    </lineage>
</organism>
<dbReference type="Proteomes" id="UP000823674">
    <property type="component" value="Chromosome A08"/>
</dbReference>
<keyword evidence="2" id="KW-1185">Reference proteome</keyword>
<gene>
    <name evidence="1" type="primary">A08p017250.1_BraROA</name>
    <name evidence="1" type="ORF">IGI04_030782</name>
</gene>
<protein>
    <submittedName>
        <fullName evidence="1">Uncharacterized protein</fullName>
    </submittedName>
</protein>
<proteinExistence type="predicted"/>
<dbReference type="EMBL" id="JADBGQ010000007">
    <property type="protein sequence ID" value="KAG5389241.1"/>
    <property type="molecule type" value="Genomic_DNA"/>
</dbReference>
<evidence type="ECO:0000313" key="1">
    <source>
        <dbReference type="EMBL" id="KAG5389241.1"/>
    </source>
</evidence>
<name>A0ABQ7LVP5_BRACM</name>
<evidence type="ECO:0000313" key="2">
    <source>
        <dbReference type="Proteomes" id="UP000823674"/>
    </source>
</evidence>
<sequence>MTAATTFRGRLISGKTTNLVMVVTTVDSKIFQENIYLDSNLGVAAIVATRDKTMAGIQKRRTGVDCRSSHLPIVLSKSTDQVSITLYSVTAAISKSPLMFPLTSSAKNHEANFLCKAKIVRVLQQNELSYVSCTGCNRKLEKPRITLRYNKWVSPNVTGVIMYQNSHN</sequence>
<reference evidence="1 2" key="1">
    <citation type="submission" date="2021-03" db="EMBL/GenBank/DDBJ databases">
        <authorList>
            <person name="King G.J."/>
            <person name="Bancroft I."/>
            <person name="Baten A."/>
            <person name="Bloomfield J."/>
            <person name="Borpatragohain P."/>
            <person name="He Z."/>
            <person name="Irish N."/>
            <person name="Irwin J."/>
            <person name="Liu K."/>
            <person name="Mauleon R.P."/>
            <person name="Moore J."/>
            <person name="Morris R."/>
            <person name="Ostergaard L."/>
            <person name="Wang B."/>
            <person name="Wells R."/>
        </authorList>
    </citation>
    <scope>NUCLEOTIDE SEQUENCE [LARGE SCALE GENOMIC DNA]</scope>
    <source>
        <strain evidence="1">R-o-18</strain>
        <tissue evidence="1">Leaf</tissue>
    </source>
</reference>
<accession>A0ABQ7LVP5</accession>
<comment type="caution">
    <text evidence="1">The sequence shown here is derived from an EMBL/GenBank/DDBJ whole genome shotgun (WGS) entry which is preliminary data.</text>
</comment>